<feature type="region of interest" description="Disordered" evidence="6">
    <location>
        <begin position="1"/>
        <end position="48"/>
    </location>
</feature>
<evidence type="ECO:0000256" key="5">
    <source>
        <dbReference type="ARBA" id="ARBA00023004"/>
    </source>
</evidence>
<keyword evidence="5" id="KW-0408">Iron</keyword>
<protein>
    <recommendedName>
        <fullName evidence="8">Fe2OG dioxygenase domain-containing protein</fullName>
    </recommendedName>
</protein>
<organism evidence="9 10">
    <name type="scientific">Rhynocoris fuscipes</name>
    <dbReference type="NCBI Taxonomy" id="488301"/>
    <lineage>
        <taxon>Eukaryota</taxon>
        <taxon>Metazoa</taxon>
        <taxon>Ecdysozoa</taxon>
        <taxon>Arthropoda</taxon>
        <taxon>Hexapoda</taxon>
        <taxon>Insecta</taxon>
        <taxon>Pterygota</taxon>
        <taxon>Neoptera</taxon>
        <taxon>Paraneoptera</taxon>
        <taxon>Hemiptera</taxon>
        <taxon>Heteroptera</taxon>
        <taxon>Panheteroptera</taxon>
        <taxon>Cimicomorpha</taxon>
        <taxon>Reduviidae</taxon>
        <taxon>Harpactorinae</taxon>
        <taxon>Harpactorini</taxon>
        <taxon>Rhynocoris</taxon>
    </lineage>
</organism>
<keyword evidence="4" id="KW-0560">Oxidoreductase</keyword>
<dbReference type="EMBL" id="JAPXFL010000008">
    <property type="protein sequence ID" value="KAK9502908.1"/>
    <property type="molecule type" value="Genomic_DNA"/>
</dbReference>
<keyword evidence="7" id="KW-0812">Transmembrane</keyword>
<dbReference type="GO" id="GO:0016705">
    <property type="term" value="F:oxidoreductase activity, acting on paired donors, with incorporation or reduction of molecular oxygen"/>
    <property type="evidence" value="ECO:0007669"/>
    <property type="project" value="InterPro"/>
</dbReference>
<dbReference type="GO" id="GO:0016020">
    <property type="term" value="C:membrane"/>
    <property type="evidence" value="ECO:0007669"/>
    <property type="project" value="TreeGrafter"/>
</dbReference>
<feature type="domain" description="Fe2OG dioxygenase" evidence="8">
    <location>
        <begin position="218"/>
        <end position="318"/>
    </location>
</feature>
<feature type="compositionally biased region" description="Basic and acidic residues" evidence="6">
    <location>
        <begin position="18"/>
        <end position="41"/>
    </location>
</feature>
<dbReference type="GO" id="GO:0005506">
    <property type="term" value="F:iron ion binding"/>
    <property type="evidence" value="ECO:0007669"/>
    <property type="project" value="InterPro"/>
</dbReference>
<proteinExistence type="predicted"/>
<dbReference type="GO" id="GO:0031418">
    <property type="term" value="F:L-ascorbic acid binding"/>
    <property type="evidence" value="ECO:0007669"/>
    <property type="project" value="InterPro"/>
</dbReference>
<evidence type="ECO:0000256" key="7">
    <source>
        <dbReference type="SAM" id="Phobius"/>
    </source>
</evidence>
<dbReference type="Proteomes" id="UP001461498">
    <property type="component" value="Unassembled WGS sequence"/>
</dbReference>
<feature type="transmembrane region" description="Helical" evidence="7">
    <location>
        <begin position="60"/>
        <end position="78"/>
    </location>
</feature>
<evidence type="ECO:0000256" key="6">
    <source>
        <dbReference type="SAM" id="MobiDB-lite"/>
    </source>
</evidence>
<comment type="caution">
    <text evidence="9">The sequence shown here is derived from an EMBL/GenBank/DDBJ whole genome shotgun (WGS) entry which is preliminary data.</text>
</comment>
<dbReference type="SMART" id="SM00702">
    <property type="entry name" value="P4Hc"/>
    <property type="match status" value="1"/>
</dbReference>
<evidence type="ECO:0000313" key="9">
    <source>
        <dbReference type="EMBL" id="KAK9502908.1"/>
    </source>
</evidence>
<keyword evidence="2" id="KW-0479">Metal-binding</keyword>
<evidence type="ECO:0000256" key="4">
    <source>
        <dbReference type="ARBA" id="ARBA00023002"/>
    </source>
</evidence>
<dbReference type="InterPro" id="IPR039210">
    <property type="entry name" value="OGFOD3"/>
</dbReference>
<evidence type="ECO:0000256" key="3">
    <source>
        <dbReference type="ARBA" id="ARBA00022964"/>
    </source>
</evidence>
<keyword evidence="10" id="KW-1185">Reference proteome</keyword>
<reference evidence="9 10" key="1">
    <citation type="submission" date="2022-12" db="EMBL/GenBank/DDBJ databases">
        <title>Chromosome-level genome assembly of true bugs.</title>
        <authorList>
            <person name="Ma L."/>
            <person name="Li H."/>
        </authorList>
    </citation>
    <scope>NUCLEOTIDE SEQUENCE [LARGE SCALE GENOMIC DNA]</scope>
    <source>
        <strain evidence="9">Lab_2022b</strain>
    </source>
</reference>
<evidence type="ECO:0000313" key="10">
    <source>
        <dbReference type="Proteomes" id="UP001461498"/>
    </source>
</evidence>
<keyword evidence="7" id="KW-1133">Transmembrane helix</keyword>
<dbReference type="AlphaFoldDB" id="A0AAW1D1B2"/>
<dbReference type="InterPro" id="IPR005123">
    <property type="entry name" value="Oxoglu/Fe-dep_dioxygenase_dom"/>
</dbReference>
<dbReference type="PROSITE" id="PS51471">
    <property type="entry name" value="FE2OG_OXY"/>
    <property type="match status" value="1"/>
</dbReference>
<keyword evidence="3" id="KW-0223">Dioxygenase</keyword>
<keyword evidence="7" id="KW-0472">Membrane</keyword>
<comment type="cofactor">
    <cofactor evidence="1">
        <name>L-ascorbate</name>
        <dbReference type="ChEBI" id="CHEBI:38290"/>
    </cofactor>
</comment>
<dbReference type="Gene3D" id="2.60.120.620">
    <property type="entry name" value="q2cbj1_9rhob like domain"/>
    <property type="match status" value="1"/>
</dbReference>
<accession>A0AAW1D1B2</accession>
<gene>
    <name evidence="9" type="ORF">O3M35_011593</name>
</gene>
<dbReference type="PANTHER" id="PTHR14650:SF1">
    <property type="entry name" value="2-OXOGLUTARATE AND IRON-DEPENDENT OXYGENASE DOMAIN-CONTAINING PROTEIN 3"/>
    <property type="match status" value="1"/>
</dbReference>
<dbReference type="PANTHER" id="PTHR14650">
    <property type="entry name" value="PROLYL HYDROXYLASE-RELATED"/>
    <property type="match status" value="1"/>
</dbReference>
<name>A0AAW1D1B2_9HEMI</name>
<evidence type="ECO:0000256" key="2">
    <source>
        <dbReference type="ARBA" id="ARBA00022723"/>
    </source>
</evidence>
<evidence type="ECO:0000256" key="1">
    <source>
        <dbReference type="ARBA" id="ARBA00001961"/>
    </source>
</evidence>
<dbReference type="InterPro" id="IPR006620">
    <property type="entry name" value="Pro_4_hyd_alph"/>
</dbReference>
<sequence length="335" mass="38272">MKDSTLNSLKSRKQKVNKVKENENVVKDDKSKYKDDSKEIENDQANPKFGPLPTFPKQRFWTRMVLILGTLVVVYFTSGKERTVNFAKAKDILNSRRQEIKCSKEYFEEVYEFPGCVPAKCGRFVTDTLVTLEEADYLLELAKRGLALGSTDGAASILDLHSGALSKGKHFVSLYQINPSIFSENDYNVYNRVTKKIQEAVAFNFGIKSDKLYLTKPTFFSRLTAAEPVTPHDEYWHKHVDKETYESFFYTSLVYLNDHGTDFKGGRFIFDDPENVSTVIEPRKGRVSIFTSGKENLHHVERVKSGVRFAITVSFTCDKNYAISHPSLKVKTVKH</sequence>
<evidence type="ECO:0000259" key="8">
    <source>
        <dbReference type="PROSITE" id="PS51471"/>
    </source>
</evidence>
<dbReference type="Pfam" id="PF13640">
    <property type="entry name" value="2OG-FeII_Oxy_3"/>
    <property type="match status" value="1"/>
</dbReference>
<dbReference type="InterPro" id="IPR044862">
    <property type="entry name" value="Pro_4_hyd_alph_FE2OG_OXY"/>
</dbReference>
<dbReference type="GO" id="GO:0051213">
    <property type="term" value="F:dioxygenase activity"/>
    <property type="evidence" value="ECO:0007669"/>
    <property type="project" value="UniProtKB-KW"/>
</dbReference>